<dbReference type="EMBL" id="CSTD01000002">
    <property type="protein sequence ID" value="CPR11278.1"/>
    <property type="molecule type" value="Genomic_DNA"/>
</dbReference>
<feature type="region of interest" description="Disordered" evidence="1">
    <location>
        <begin position="602"/>
        <end position="671"/>
    </location>
</feature>
<dbReference type="Pfam" id="PF13362">
    <property type="entry name" value="Toprim_3"/>
    <property type="match status" value="1"/>
</dbReference>
<name>A0A0U0WAZ0_MYCBE</name>
<organism evidence="3 4">
    <name type="scientific">Mycobacterium bohemicum DSM 44277</name>
    <dbReference type="NCBI Taxonomy" id="1236609"/>
    <lineage>
        <taxon>Bacteria</taxon>
        <taxon>Bacillati</taxon>
        <taxon>Actinomycetota</taxon>
        <taxon>Actinomycetes</taxon>
        <taxon>Mycobacteriales</taxon>
        <taxon>Mycobacteriaceae</taxon>
        <taxon>Mycobacterium</taxon>
    </lineage>
</organism>
<reference evidence="3 4" key="1">
    <citation type="submission" date="2015-03" db="EMBL/GenBank/DDBJ databases">
        <authorList>
            <person name="Murphy D."/>
        </authorList>
    </citation>
    <scope>NUCLEOTIDE SEQUENCE [LARGE SCALE GENOMIC DNA]</scope>
    <source>
        <strain evidence="3 4">DSM 44277</strain>
    </source>
</reference>
<dbReference type="InterPro" id="IPR027417">
    <property type="entry name" value="P-loop_NTPase"/>
</dbReference>
<evidence type="ECO:0000313" key="3">
    <source>
        <dbReference type="EMBL" id="CPR11278.1"/>
    </source>
</evidence>
<dbReference type="InterPro" id="IPR034154">
    <property type="entry name" value="TOPRIM_DnaG/twinkle"/>
</dbReference>
<proteinExistence type="predicted"/>
<sequence length="704" mass="75470">MTAFELLTSTLRDAGKTVQLQGDKAACQCPAHDDNRASLSVGPRRDGKGVVLHCHAGCDLAAVLGALELGARDLFDDGPMRAAYSERNTYVYPDGRKVYRKPGKRFHQGGNTKGTSLFHAERITSHTTTVYVVEGEKDVLAAEGVGAVAVCPPQGAGQKLDRYDWTPLHKKHVTVVADKDEPGDKHGRQVAELLHGNAASVQIMQAACGKDLADHIAAGRNLAELIAPPSESVSAVNGAVQSQPREGEPEAGAGVMDMPRLWKATELRGAQQPRWLAKGRLPYCAVSLLIGDEGIGKSLFWVWITAAVTTGKPLPEFGIPARPASDVIVVCTEDDWAETVRPRLEVADVDMNMVRVICTEQDGSGAPVFPRDLFLIREADPVPALIVVDAWLDTVSPGLSVRDPQQARQALHPWKEIATATGAAVLLLTHTNRVASPNARDRYGASYALRQKARLTLYAQQDDEGLLLIGPEKANSTAAVAASRFAITGKPFFPAAEEHDGTVPLLSYIGESDRTAREHVAASVEEGADEPGGNPAKTFIYQYLIGHSGEAPAVDVLKEGRKAGFGEQELKDARRRHRAPRIVSRKASMGEGWVWAIAYEGGEQPRDDPEGGEDGTKVDTPSTLPPSPPSADLPPSAGPANGASSHPRGHAPRARETFDGPDNGPVDEMVRAGGIPRRVGCLCQHKPNACHWCRQAARHTNEPL</sequence>
<feature type="domain" description="Toprim" evidence="2">
    <location>
        <begin position="130"/>
        <end position="217"/>
    </location>
</feature>
<dbReference type="Gene3D" id="3.40.1360.10">
    <property type="match status" value="1"/>
</dbReference>
<feature type="compositionally biased region" description="Pro residues" evidence="1">
    <location>
        <begin position="623"/>
        <end position="632"/>
    </location>
</feature>
<dbReference type="SUPFAM" id="SSF56731">
    <property type="entry name" value="DNA primase core"/>
    <property type="match status" value="1"/>
</dbReference>
<gene>
    <name evidence="3" type="ORF">BN971_02558</name>
</gene>
<dbReference type="Proteomes" id="UP000198875">
    <property type="component" value="Unassembled WGS sequence"/>
</dbReference>
<dbReference type="Gene3D" id="3.40.50.300">
    <property type="entry name" value="P-loop containing nucleotide triphosphate hydrolases"/>
    <property type="match status" value="1"/>
</dbReference>
<protein>
    <recommendedName>
        <fullName evidence="2">Toprim domain-containing protein</fullName>
    </recommendedName>
</protein>
<evidence type="ECO:0000256" key="1">
    <source>
        <dbReference type="SAM" id="MobiDB-lite"/>
    </source>
</evidence>
<dbReference type="Pfam" id="PF13481">
    <property type="entry name" value="AAA_25"/>
    <property type="match status" value="1"/>
</dbReference>
<evidence type="ECO:0000313" key="4">
    <source>
        <dbReference type="Proteomes" id="UP000198875"/>
    </source>
</evidence>
<dbReference type="RefSeq" id="WP_245837003.1">
    <property type="nucleotide sequence ID" value="NZ_CSTD01000002.1"/>
</dbReference>
<dbReference type="InterPro" id="IPR006171">
    <property type="entry name" value="TOPRIM_dom"/>
</dbReference>
<accession>A0A0U0WAZ0</accession>
<dbReference type="SUPFAM" id="SSF52540">
    <property type="entry name" value="P-loop containing nucleoside triphosphate hydrolases"/>
    <property type="match status" value="1"/>
</dbReference>
<dbReference type="AlphaFoldDB" id="A0A0U0WAZ0"/>
<dbReference type="CDD" id="cd01029">
    <property type="entry name" value="TOPRIM_primases"/>
    <property type="match status" value="1"/>
</dbReference>
<feature type="compositionally biased region" description="Basic and acidic residues" evidence="1">
    <location>
        <begin position="603"/>
        <end position="617"/>
    </location>
</feature>
<evidence type="ECO:0000259" key="2">
    <source>
        <dbReference type="Pfam" id="PF13362"/>
    </source>
</evidence>